<keyword evidence="1" id="KW-1133">Transmembrane helix</keyword>
<evidence type="ECO:0008006" key="4">
    <source>
        <dbReference type="Google" id="ProtNLM"/>
    </source>
</evidence>
<accession>A0ABS4ZT38</accession>
<dbReference type="Proteomes" id="UP000694460">
    <property type="component" value="Unassembled WGS sequence"/>
</dbReference>
<proteinExistence type="predicted"/>
<organism evidence="2 3">
    <name type="scientific">Mycolicibacterium lutetiense</name>
    <dbReference type="NCBI Taxonomy" id="1641992"/>
    <lineage>
        <taxon>Bacteria</taxon>
        <taxon>Bacillati</taxon>
        <taxon>Actinomycetota</taxon>
        <taxon>Actinomycetes</taxon>
        <taxon>Mycobacteriales</taxon>
        <taxon>Mycobacteriaceae</taxon>
        <taxon>Mycolicibacterium</taxon>
    </lineage>
</organism>
<feature type="transmembrane region" description="Helical" evidence="1">
    <location>
        <begin position="6"/>
        <end position="30"/>
    </location>
</feature>
<keyword evidence="1" id="KW-0472">Membrane</keyword>
<comment type="caution">
    <text evidence="2">The sequence shown here is derived from an EMBL/GenBank/DDBJ whole genome shotgun (WGS) entry which is preliminary data.</text>
</comment>
<dbReference type="EMBL" id="JAGIOP010000002">
    <property type="protein sequence ID" value="MBP2452341.1"/>
    <property type="molecule type" value="Genomic_DNA"/>
</dbReference>
<evidence type="ECO:0000313" key="3">
    <source>
        <dbReference type="Proteomes" id="UP000694460"/>
    </source>
</evidence>
<protein>
    <recommendedName>
        <fullName evidence="4">Secreted protein</fullName>
    </recommendedName>
</protein>
<evidence type="ECO:0000256" key="1">
    <source>
        <dbReference type="SAM" id="Phobius"/>
    </source>
</evidence>
<name>A0ABS4ZT38_9MYCO</name>
<evidence type="ECO:0000313" key="2">
    <source>
        <dbReference type="EMBL" id="MBP2452341.1"/>
    </source>
</evidence>
<sequence>MPVWLIAATAVVLLAVIVVIAVMTHGFGLANSNERMAQARCETDVRARLASPSSSKLSEVKATVSELDPDSRDMFPLIGNDSLKGVDHGRITVWNVAGTVDEQTEVGTLIHDPFTCRAYFVDGVLADTLVLFDHAH</sequence>
<reference evidence="2 3" key="1">
    <citation type="submission" date="2021-03" db="EMBL/GenBank/DDBJ databases">
        <title>Sequencing the genomes of 1000 actinobacteria strains.</title>
        <authorList>
            <person name="Klenk H.-P."/>
        </authorList>
    </citation>
    <scope>NUCLEOTIDE SEQUENCE [LARGE SCALE GENOMIC DNA]</scope>
    <source>
        <strain evidence="2 3">DSM 46713</strain>
    </source>
</reference>
<dbReference type="RefSeq" id="WP_109557117.1">
    <property type="nucleotide sequence ID" value="NZ_JAGIOP010000002.1"/>
</dbReference>
<keyword evidence="1" id="KW-0812">Transmembrane</keyword>
<keyword evidence="3" id="KW-1185">Reference proteome</keyword>
<gene>
    <name evidence="2" type="ORF">JOF57_002254</name>
</gene>